<sequence length="82" mass="9597">EFDWEMHRRGVKTVRYADDIVVFAKSKRAAERLMESSRRYLEGKLKLKMNTEKSKVTSIFAVKEFKFLGFCIGKNGSGIYIR</sequence>
<organism evidence="2 3">
    <name type="scientific">Xanthomonas citri pv. citri</name>
    <dbReference type="NCBI Taxonomy" id="611301"/>
    <lineage>
        <taxon>Bacteria</taxon>
        <taxon>Pseudomonadati</taxon>
        <taxon>Pseudomonadota</taxon>
        <taxon>Gammaproteobacteria</taxon>
        <taxon>Lysobacterales</taxon>
        <taxon>Lysobacteraceae</taxon>
        <taxon>Xanthomonas</taxon>
    </lineage>
</organism>
<reference evidence="2" key="1">
    <citation type="submission" date="2020-01" db="EMBL/GenBank/DDBJ databases">
        <authorList>
            <person name="Richard D."/>
        </authorList>
    </citation>
    <scope>NUCLEOTIDE SEQUENCE</scope>
    <source>
        <strain evidence="2">JP541</strain>
    </source>
</reference>
<dbReference type="Proteomes" id="UP000653002">
    <property type="component" value="Unassembled WGS sequence"/>
</dbReference>
<evidence type="ECO:0000259" key="1">
    <source>
        <dbReference type="PROSITE" id="PS50878"/>
    </source>
</evidence>
<dbReference type="InterPro" id="IPR000477">
    <property type="entry name" value="RT_dom"/>
</dbReference>
<feature type="non-terminal residue" evidence="2">
    <location>
        <position position="1"/>
    </location>
</feature>
<dbReference type="Gene3D" id="3.30.70.270">
    <property type="match status" value="1"/>
</dbReference>
<keyword evidence="2" id="KW-0808">Transferase</keyword>
<gene>
    <name evidence="2" type="ORF">GUH15_26570</name>
</gene>
<keyword evidence="2" id="KW-0548">Nucleotidyltransferase</keyword>
<accession>A0A8I0HAN6</accession>
<feature type="domain" description="Reverse transcriptase" evidence="1">
    <location>
        <begin position="1"/>
        <end position="72"/>
    </location>
</feature>
<dbReference type="GO" id="GO:0003964">
    <property type="term" value="F:RNA-directed DNA polymerase activity"/>
    <property type="evidence" value="ECO:0007669"/>
    <property type="project" value="UniProtKB-KW"/>
</dbReference>
<dbReference type="PROSITE" id="PS50878">
    <property type="entry name" value="RT_POL"/>
    <property type="match status" value="1"/>
</dbReference>
<name>A0A8I0HAN6_XANCI</name>
<dbReference type="InterPro" id="IPR043128">
    <property type="entry name" value="Rev_trsase/Diguanyl_cyclase"/>
</dbReference>
<feature type="non-terminal residue" evidence="2">
    <location>
        <position position="82"/>
    </location>
</feature>
<dbReference type="SUPFAM" id="SSF56672">
    <property type="entry name" value="DNA/RNA polymerases"/>
    <property type="match status" value="1"/>
</dbReference>
<evidence type="ECO:0000313" key="3">
    <source>
        <dbReference type="Proteomes" id="UP000653002"/>
    </source>
</evidence>
<evidence type="ECO:0000313" key="2">
    <source>
        <dbReference type="EMBL" id="MBD4339545.1"/>
    </source>
</evidence>
<comment type="caution">
    <text evidence="2">The sequence shown here is derived from an EMBL/GenBank/DDBJ whole genome shotgun (WGS) entry which is preliminary data.</text>
</comment>
<dbReference type="Pfam" id="PF00078">
    <property type="entry name" value="RVT_1"/>
    <property type="match status" value="1"/>
</dbReference>
<dbReference type="InterPro" id="IPR043502">
    <property type="entry name" value="DNA/RNA_pol_sf"/>
</dbReference>
<protein>
    <submittedName>
        <fullName evidence="2">Group II intron reverse transcriptase/maturase</fullName>
    </submittedName>
</protein>
<dbReference type="EMBL" id="JAABFR010002282">
    <property type="protein sequence ID" value="MBD4339545.1"/>
    <property type="molecule type" value="Genomic_DNA"/>
</dbReference>
<proteinExistence type="predicted"/>
<dbReference type="AlphaFoldDB" id="A0A8I0HAN6"/>
<keyword evidence="2" id="KW-0695">RNA-directed DNA polymerase</keyword>